<keyword evidence="2" id="KW-0472">Membrane</keyword>
<evidence type="ECO:0000259" key="3">
    <source>
        <dbReference type="Pfam" id="PF10145"/>
    </source>
</evidence>
<dbReference type="OrthoDB" id="8019720at2"/>
<dbReference type="PANTHER" id="PTHR37813:SF1">
    <property type="entry name" value="FELS-2 PROPHAGE PROTEIN"/>
    <property type="match status" value="1"/>
</dbReference>
<name>A0A662Z5V3_9GAMM</name>
<evidence type="ECO:0000313" key="5">
    <source>
        <dbReference type="Proteomes" id="UP000243374"/>
    </source>
</evidence>
<dbReference type="Proteomes" id="UP000243374">
    <property type="component" value="Unassembled WGS sequence"/>
</dbReference>
<proteinExistence type="predicted"/>
<dbReference type="PANTHER" id="PTHR37813">
    <property type="entry name" value="FELS-2 PROPHAGE PROTEIN"/>
    <property type="match status" value="1"/>
</dbReference>
<feature type="transmembrane region" description="Helical" evidence="2">
    <location>
        <begin position="538"/>
        <end position="559"/>
    </location>
</feature>
<dbReference type="AlphaFoldDB" id="A0A662Z5V3"/>
<dbReference type="NCBIfam" id="TIGR01760">
    <property type="entry name" value="tape_meas_TP901"/>
    <property type="match status" value="1"/>
</dbReference>
<dbReference type="EMBL" id="FOSF01000001">
    <property type="protein sequence ID" value="SFJ74199.1"/>
    <property type="molecule type" value="Genomic_DNA"/>
</dbReference>
<keyword evidence="2" id="KW-1133">Transmembrane helix</keyword>
<accession>A0A662Z5V3</accession>
<feature type="transmembrane region" description="Helical" evidence="2">
    <location>
        <begin position="509"/>
        <end position="531"/>
    </location>
</feature>
<evidence type="ECO:0000256" key="1">
    <source>
        <dbReference type="ARBA" id="ARBA00022612"/>
    </source>
</evidence>
<reference evidence="4 5" key="1">
    <citation type="submission" date="2016-10" db="EMBL/GenBank/DDBJ databases">
        <authorList>
            <person name="Varghese N."/>
            <person name="Submissions S."/>
        </authorList>
    </citation>
    <scope>NUCLEOTIDE SEQUENCE [LARGE SCALE GENOMIC DNA]</scope>
    <source>
        <strain evidence="4 5">22B</strain>
    </source>
</reference>
<keyword evidence="5" id="KW-1185">Reference proteome</keyword>
<gene>
    <name evidence="4" type="ORF">SAMN04487865_1001114</name>
</gene>
<dbReference type="Pfam" id="PF10145">
    <property type="entry name" value="PhageMin_Tail"/>
    <property type="match status" value="1"/>
</dbReference>
<dbReference type="InterPro" id="IPR010090">
    <property type="entry name" value="Phage_tape_meas"/>
</dbReference>
<feature type="domain" description="Phage tail tape measure protein" evidence="3">
    <location>
        <begin position="220"/>
        <end position="413"/>
    </location>
</feature>
<evidence type="ECO:0000313" key="4">
    <source>
        <dbReference type="EMBL" id="SFJ74199.1"/>
    </source>
</evidence>
<protein>
    <submittedName>
        <fullName evidence="4">Phage tail tape measure protein, TP901 family, core region</fullName>
    </submittedName>
</protein>
<keyword evidence="2" id="KW-0812">Transmembrane</keyword>
<feature type="transmembrane region" description="Helical" evidence="2">
    <location>
        <begin position="571"/>
        <end position="589"/>
    </location>
</feature>
<dbReference type="RefSeq" id="WP_074837962.1">
    <property type="nucleotide sequence ID" value="NZ_CP047056.1"/>
</dbReference>
<keyword evidence="1" id="KW-1188">Viral release from host cell</keyword>
<organism evidence="4 5">
    <name type="scientific">Succinivibrio dextrinosolvens</name>
    <dbReference type="NCBI Taxonomy" id="83771"/>
    <lineage>
        <taxon>Bacteria</taxon>
        <taxon>Pseudomonadati</taxon>
        <taxon>Pseudomonadota</taxon>
        <taxon>Gammaproteobacteria</taxon>
        <taxon>Aeromonadales</taxon>
        <taxon>Succinivibrionaceae</taxon>
        <taxon>Succinivibrio</taxon>
    </lineage>
</organism>
<sequence length="812" mass="85545">MAEKLYQLGLTLAGTVAPSLTKSFSKADKALSEYDRSVNALKTHQYDLDRVMKQRQATLQAAQAYAKAQQAVRALSAQMSVSKGASAELKAEYNKAKLASDKAAAAYQKQKASLTALNASTGMTGKSIKALRMEEQQLATAVAKATRAQKLQNAISSVQKAQTGFSGQMASGGAQIAGVVGMGMALTKALQPGLELEKSMSSLGATTNLTAEQLAKVQERAILLGRDTILSADQAATGIEKFVRAGYSVEESSKAMDAMANLAMITGKDFAEASDFALKSMKSFGLGANDSARFSDVLAVAMSKSGLSADQLSEKLGAVGPALSQMGLSFEESAAMAVAMDKAGLGAEGLKKTMISLMAPTTAQSKALHELGLSSLKANGEQKSTMEIMTDLSAILQKMPKEARNAQLTKIFGSKNMVETGKLLESISNGALPDLIASMSDSGKAAEMAGKMINNLDGDFKGLGSAISYSAIRAFEALQPTMRTVVQTVASGVTWVGNFTKEHQTLVKWLGIGAASLGTILSILGAFNLLIGGTGYMVMSFIGTLLKLYKVFTIVKTAMLGLNMAMLANPIAWVIAGIVALIVIGVLLYKNWDTIKEKLTGLWSAFEEKFPAIAGIVTSVVKRIISIWDGLKSVFSNIIDFVKNIFSGEWGKAWENAVNIFGTVFSGIKEVAKAPVNGVIFLINKAVSALNALSFSVPDWVPGIGGKNFSLNIPEVPALANGGIATAPTLALVGEGRENEAILPLSKLEAMLGGNSSGNTPAVNITFAPVINISGGNGDPYADVMKALNEGSQSLKRELERMFSDRARLNYY</sequence>
<evidence type="ECO:0000256" key="2">
    <source>
        <dbReference type="SAM" id="Phobius"/>
    </source>
</evidence>